<organism evidence="2 3">
    <name type="scientific">Candidatus Jacksonbacteria bacterium RIFCSPLOWO2_02_FULL_44_20</name>
    <dbReference type="NCBI Taxonomy" id="1798460"/>
    <lineage>
        <taxon>Bacteria</taxon>
        <taxon>Candidatus Jacksoniibacteriota</taxon>
    </lineage>
</organism>
<evidence type="ECO:0000313" key="3">
    <source>
        <dbReference type="Proteomes" id="UP000178315"/>
    </source>
</evidence>
<accession>A0A1G2ABD6</accession>
<reference evidence="2 3" key="1">
    <citation type="journal article" date="2016" name="Nat. Commun.">
        <title>Thousands of microbial genomes shed light on interconnected biogeochemical processes in an aquifer system.</title>
        <authorList>
            <person name="Anantharaman K."/>
            <person name="Brown C.T."/>
            <person name="Hug L.A."/>
            <person name="Sharon I."/>
            <person name="Castelle C.J."/>
            <person name="Probst A.J."/>
            <person name="Thomas B.C."/>
            <person name="Singh A."/>
            <person name="Wilkins M.J."/>
            <person name="Karaoz U."/>
            <person name="Brodie E.L."/>
            <person name="Williams K.H."/>
            <person name="Hubbard S.S."/>
            <person name="Banfield J.F."/>
        </authorList>
    </citation>
    <scope>NUCLEOTIDE SEQUENCE [LARGE SCALE GENOMIC DNA]</scope>
</reference>
<keyword evidence="1" id="KW-0472">Membrane</keyword>
<feature type="transmembrane region" description="Helical" evidence="1">
    <location>
        <begin position="7"/>
        <end position="25"/>
    </location>
</feature>
<feature type="transmembrane region" description="Helical" evidence="1">
    <location>
        <begin position="45"/>
        <end position="66"/>
    </location>
</feature>
<gene>
    <name evidence="2" type="ORF">A3H61_00250</name>
</gene>
<proteinExistence type="predicted"/>
<comment type="caution">
    <text evidence="2">The sequence shown here is derived from an EMBL/GenBank/DDBJ whole genome shotgun (WGS) entry which is preliminary data.</text>
</comment>
<protein>
    <recommendedName>
        <fullName evidence="4">DoxX family protein</fullName>
    </recommendedName>
</protein>
<dbReference type="Proteomes" id="UP000178315">
    <property type="component" value="Unassembled WGS sequence"/>
</dbReference>
<dbReference type="AlphaFoldDB" id="A0A1G2ABD6"/>
<evidence type="ECO:0000313" key="2">
    <source>
        <dbReference type="EMBL" id="OGY73340.1"/>
    </source>
</evidence>
<keyword evidence="1" id="KW-0812">Transmembrane</keyword>
<keyword evidence="1" id="KW-1133">Transmembrane helix</keyword>
<dbReference type="EMBL" id="MHJU01000013">
    <property type="protein sequence ID" value="OGY73340.1"/>
    <property type="molecule type" value="Genomic_DNA"/>
</dbReference>
<evidence type="ECO:0008006" key="4">
    <source>
        <dbReference type="Google" id="ProtNLM"/>
    </source>
</evidence>
<name>A0A1G2ABD6_9BACT</name>
<feature type="transmembrane region" description="Helical" evidence="1">
    <location>
        <begin position="73"/>
        <end position="90"/>
    </location>
</feature>
<evidence type="ECO:0000256" key="1">
    <source>
        <dbReference type="SAM" id="Phobius"/>
    </source>
</evidence>
<sequence length="126" mass="14081">MDTIKKAIWVLRIAVAGEFVGHGVFALQVKEGWIKYFTALGLSPAFAQSALPLIGAVDIILAFLILIKPIRIVLLWMALWGLWTAILRPIGGDPIWDFVERSANWGAPLAILILRGFPKTLKEWFQ</sequence>